<dbReference type="OrthoDB" id="9181287at2"/>
<reference evidence="2 3" key="1">
    <citation type="submission" date="2018-06" db="EMBL/GenBank/DDBJ databases">
        <title>Genomic Encyclopedia of Archaeal and Bacterial Type Strains, Phase II (KMG-II): from individual species to whole genera.</title>
        <authorList>
            <person name="Goeker M."/>
        </authorList>
    </citation>
    <scope>NUCLEOTIDE SEQUENCE [LARGE SCALE GENOMIC DNA]</scope>
    <source>
        <strain evidence="2 3">CFPB 3232</strain>
    </source>
</reference>
<dbReference type="AlphaFoldDB" id="A0A328ZEI6"/>
<accession>A0A328ZEI6</accession>
<dbReference type="EMBL" id="QLTA01000010">
    <property type="protein sequence ID" value="RAR84690.1"/>
    <property type="molecule type" value="Genomic_DNA"/>
</dbReference>
<protein>
    <recommendedName>
        <fullName evidence="4">Lumazine-binding protein</fullName>
    </recommendedName>
</protein>
<proteinExistence type="predicted"/>
<name>A0A328ZEI6_9BURK</name>
<keyword evidence="1" id="KW-0732">Signal</keyword>
<sequence length="147" mass="16124">MKLPLAILATTLLACHPAGAQSTAPAEAIFSQYQSRERSFDPGIADLYCDTARIRNVRIYPNGQQRAVEVPAARYQQMIRDAMPLAREKGDYSTYSAVAFTPEGAGVRVTASRYSVLRQYTSPISLLIGACQGGRWAILEELSQSRP</sequence>
<keyword evidence="3" id="KW-1185">Reference proteome</keyword>
<comment type="caution">
    <text evidence="2">The sequence shown here is derived from an EMBL/GenBank/DDBJ whole genome shotgun (WGS) entry which is preliminary data.</text>
</comment>
<evidence type="ECO:0008006" key="4">
    <source>
        <dbReference type="Google" id="ProtNLM"/>
    </source>
</evidence>
<organism evidence="2 3">
    <name type="scientific">Paracidovorax anthurii</name>
    <dbReference type="NCBI Taxonomy" id="78229"/>
    <lineage>
        <taxon>Bacteria</taxon>
        <taxon>Pseudomonadati</taxon>
        <taxon>Pseudomonadota</taxon>
        <taxon>Betaproteobacteria</taxon>
        <taxon>Burkholderiales</taxon>
        <taxon>Comamonadaceae</taxon>
        <taxon>Paracidovorax</taxon>
    </lineage>
</organism>
<dbReference type="RefSeq" id="WP_111876610.1">
    <property type="nucleotide sequence ID" value="NZ_CBCSGC010000003.1"/>
</dbReference>
<feature type="chain" id="PRO_5016415848" description="Lumazine-binding protein" evidence="1">
    <location>
        <begin position="21"/>
        <end position="147"/>
    </location>
</feature>
<evidence type="ECO:0000313" key="2">
    <source>
        <dbReference type="EMBL" id="RAR84690.1"/>
    </source>
</evidence>
<gene>
    <name evidence="2" type="ORF">AX018_101042</name>
</gene>
<evidence type="ECO:0000256" key="1">
    <source>
        <dbReference type="SAM" id="SignalP"/>
    </source>
</evidence>
<feature type="signal peptide" evidence="1">
    <location>
        <begin position="1"/>
        <end position="20"/>
    </location>
</feature>
<dbReference type="PROSITE" id="PS51257">
    <property type="entry name" value="PROKAR_LIPOPROTEIN"/>
    <property type="match status" value="1"/>
</dbReference>
<dbReference type="Proteomes" id="UP000248856">
    <property type="component" value="Unassembled WGS sequence"/>
</dbReference>
<evidence type="ECO:0000313" key="3">
    <source>
        <dbReference type="Proteomes" id="UP000248856"/>
    </source>
</evidence>